<comment type="caution">
    <text evidence="1">The sequence shown here is derived from an EMBL/GenBank/DDBJ whole genome shotgun (WGS) entry which is preliminary data.</text>
</comment>
<proteinExistence type="predicted"/>
<organism evidence="1 2">
    <name type="scientific">Tsukamurella strandjordii</name>
    <dbReference type="NCBI Taxonomy" id="147577"/>
    <lineage>
        <taxon>Bacteria</taxon>
        <taxon>Bacillati</taxon>
        <taxon>Actinomycetota</taxon>
        <taxon>Actinomycetes</taxon>
        <taxon>Mycobacteriales</taxon>
        <taxon>Tsukamurellaceae</taxon>
        <taxon>Tsukamurella</taxon>
    </lineage>
</organism>
<reference evidence="1" key="1">
    <citation type="submission" date="2023-08" db="EMBL/GenBank/DDBJ databases">
        <title>The draft genome of Tsukamurella strandjordii strain 050030.</title>
        <authorList>
            <person name="Zhao F."/>
            <person name="Feng Y."/>
            <person name="Zong Z."/>
        </authorList>
    </citation>
    <scope>NUCLEOTIDE SEQUENCE</scope>
    <source>
        <strain evidence="1">050030</strain>
    </source>
</reference>
<evidence type="ECO:0000313" key="1">
    <source>
        <dbReference type="EMBL" id="MDP0396367.1"/>
    </source>
</evidence>
<keyword evidence="2" id="KW-1185">Reference proteome</keyword>
<evidence type="ECO:0000313" key="2">
    <source>
        <dbReference type="Proteomes" id="UP001178281"/>
    </source>
</evidence>
<dbReference type="AlphaFoldDB" id="A0AA90SJP0"/>
<dbReference type="EMBL" id="JAUTIX010000001">
    <property type="protein sequence ID" value="MDP0396367.1"/>
    <property type="molecule type" value="Genomic_DNA"/>
</dbReference>
<dbReference type="Proteomes" id="UP001178281">
    <property type="component" value="Unassembled WGS sequence"/>
</dbReference>
<gene>
    <name evidence="1" type="ORF">Q7X28_00375</name>
</gene>
<evidence type="ECO:0008006" key="3">
    <source>
        <dbReference type="Google" id="ProtNLM"/>
    </source>
</evidence>
<accession>A0AA90SJP0</accession>
<dbReference type="RefSeq" id="WP_305109945.1">
    <property type="nucleotide sequence ID" value="NZ_JAUTIX010000001.1"/>
</dbReference>
<sequence length="310" mass="34140">MGRIWTRQQLKLMGWSDARIARETGAGIRRLAHGVYGPNIDAPAWELYRERVLAAATTCGAVVSHQSAAALHGIPVLHPDRSLVHFTVDRMSGGGRRRGLHIHPRPLPADQVTVVDGVRVTTRCRTAIDVAMSGDVDRGVCAIDAVRLIRRYPSPIDPPPVELADLTQCLALLSGRTGAFVARRAVELSVDRSESAGESWSRMQILAAGLPMPRLQVPRTIEGETYVADFDWGPMTGEFDGRGKYGADPAEVDSALADEKRRHAAFAASGVEVVRWQWRELTAPNRLRDILTPRTGAERPPRRRVSYPLR</sequence>
<name>A0AA90SJP0_9ACTN</name>
<protein>
    <recommendedName>
        <fullName evidence="3">Transcriptional regulator, AbiEi antitoxin, Type IV TA system</fullName>
    </recommendedName>
</protein>